<dbReference type="InterPro" id="IPR036286">
    <property type="entry name" value="LexA/Signal_pep-like_sf"/>
</dbReference>
<dbReference type="SUPFAM" id="SSF51306">
    <property type="entry name" value="LexA/Signal peptidase"/>
    <property type="match status" value="1"/>
</dbReference>
<proteinExistence type="inferred from homology"/>
<keyword evidence="4 7" id="KW-0068">Autocatalytic cleavage</keyword>
<evidence type="ECO:0000256" key="1">
    <source>
        <dbReference type="ARBA" id="ARBA00007484"/>
    </source>
</evidence>
<organism evidence="9 10">
    <name type="scientific">Rummeliibacillus stabekisii</name>
    <dbReference type="NCBI Taxonomy" id="241244"/>
    <lineage>
        <taxon>Bacteria</taxon>
        <taxon>Bacillati</taxon>
        <taxon>Bacillota</taxon>
        <taxon>Bacilli</taxon>
        <taxon>Bacillales</taxon>
        <taxon>Caryophanaceae</taxon>
        <taxon>Rummeliibacillus</taxon>
    </lineage>
</organism>
<dbReference type="InterPro" id="IPR050077">
    <property type="entry name" value="LexA_repressor"/>
</dbReference>
<evidence type="ECO:0000256" key="2">
    <source>
        <dbReference type="ARBA" id="ARBA00022763"/>
    </source>
</evidence>
<dbReference type="SMART" id="SM00530">
    <property type="entry name" value="HTH_XRE"/>
    <property type="match status" value="1"/>
</dbReference>
<dbReference type="OrthoDB" id="194368at2"/>
<dbReference type="Gene3D" id="2.10.109.10">
    <property type="entry name" value="Umud Fragment, subunit A"/>
    <property type="match status" value="1"/>
</dbReference>
<dbReference type="GO" id="GO:0006355">
    <property type="term" value="P:regulation of DNA-templated transcription"/>
    <property type="evidence" value="ECO:0007669"/>
    <property type="project" value="InterPro"/>
</dbReference>
<dbReference type="InterPro" id="IPR001387">
    <property type="entry name" value="Cro/C1-type_HTH"/>
</dbReference>
<dbReference type="AlphaFoldDB" id="A0A143HAI6"/>
<dbReference type="GO" id="GO:0009432">
    <property type="term" value="P:SOS response"/>
    <property type="evidence" value="ECO:0007669"/>
    <property type="project" value="UniProtKB-KW"/>
</dbReference>
<keyword evidence="5" id="KW-0234">DNA repair</keyword>
<keyword evidence="6" id="KW-0742">SOS response</keyword>
<dbReference type="InterPro" id="IPR015927">
    <property type="entry name" value="Peptidase_S24_S26A/B/C"/>
</dbReference>
<dbReference type="CDD" id="cd00093">
    <property type="entry name" value="HTH_XRE"/>
    <property type="match status" value="1"/>
</dbReference>
<keyword evidence="3 7" id="KW-0378">Hydrolase</keyword>
<dbReference type="GO" id="GO:0016787">
    <property type="term" value="F:hydrolase activity"/>
    <property type="evidence" value="ECO:0007669"/>
    <property type="project" value="UniProtKB-KW"/>
</dbReference>
<dbReference type="Pfam" id="PF01381">
    <property type="entry name" value="HTH_3"/>
    <property type="match status" value="1"/>
</dbReference>
<dbReference type="GO" id="GO:0003677">
    <property type="term" value="F:DNA binding"/>
    <property type="evidence" value="ECO:0007669"/>
    <property type="project" value="InterPro"/>
</dbReference>
<dbReference type="GO" id="GO:0006281">
    <property type="term" value="P:DNA repair"/>
    <property type="evidence" value="ECO:0007669"/>
    <property type="project" value="UniProtKB-KW"/>
</dbReference>
<dbReference type="Proteomes" id="UP000076021">
    <property type="component" value="Chromosome"/>
</dbReference>
<keyword evidence="2" id="KW-0227">DNA damage</keyword>
<reference evidence="9 10" key="1">
    <citation type="journal article" date="2016" name="Genome Announc.">
        <title>Whole-Genome Sequence of Rummeliibacillus stabekisii Strain PP9 Isolated from Antarctic Soil.</title>
        <authorList>
            <person name="da Mota F.F."/>
            <person name="Vollu R.E."/>
            <person name="Jurelevicius D."/>
            <person name="Seldin L."/>
        </authorList>
    </citation>
    <scope>NUCLEOTIDE SEQUENCE [LARGE SCALE GENOMIC DNA]</scope>
    <source>
        <strain evidence="9 10">PP9</strain>
    </source>
</reference>
<dbReference type="SUPFAM" id="SSF47413">
    <property type="entry name" value="lambda repressor-like DNA-binding domains"/>
    <property type="match status" value="1"/>
</dbReference>
<dbReference type="PRINTS" id="PR00726">
    <property type="entry name" value="LEXASERPTASE"/>
</dbReference>
<name>A0A143HAI6_9BACL</name>
<reference evidence="10" key="2">
    <citation type="submission" date="2016-03" db="EMBL/GenBank/DDBJ databases">
        <authorList>
            <person name="Ploux O."/>
        </authorList>
    </citation>
    <scope>NUCLEOTIDE SEQUENCE [LARGE SCALE GENOMIC DNA]</scope>
    <source>
        <strain evidence="10">PP9</strain>
    </source>
</reference>
<dbReference type="Gene3D" id="1.10.260.40">
    <property type="entry name" value="lambda repressor-like DNA-binding domains"/>
    <property type="match status" value="1"/>
</dbReference>
<dbReference type="InterPro" id="IPR039418">
    <property type="entry name" value="LexA-like"/>
</dbReference>
<evidence type="ECO:0000313" key="9">
    <source>
        <dbReference type="EMBL" id="AMW98410.1"/>
    </source>
</evidence>
<dbReference type="EMBL" id="CP014806">
    <property type="protein sequence ID" value="AMW98410.1"/>
    <property type="molecule type" value="Genomic_DNA"/>
</dbReference>
<dbReference type="PANTHER" id="PTHR33516:SF2">
    <property type="entry name" value="LEXA REPRESSOR-RELATED"/>
    <property type="match status" value="1"/>
</dbReference>
<feature type="domain" description="HTH cro/C1-type" evidence="8">
    <location>
        <begin position="14"/>
        <end position="68"/>
    </location>
</feature>
<keyword evidence="10" id="KW-1185">Reference proteome</keyword>
<evidence type="ECO:0000256" key="3">
    <source>
        <dbReference type="ARBA" id="ARBA00022801"/>
    </source>
</evidence>
<dbReference type="KEGG" id="rst:ATY39_02570"/>
<evidence type="ECO:0000256" key="5">
    <source>
        <dbReference type="ARBA" id="ARBA00023204"/>
    </source>
</evidence>
<dbReference type="Pfam" id="PF00717">
    <property type="entry name" value="Peptidase_S24"/>
    <property type="match status" value="1"/>
</dbReference>
<evidence type="ECO:0000256" key="7">
    <source>
        <dbReference type="RuleBase" id="RU003991"/>
    </source>
</evidence>
<dbReference type="STRING" id="241244.ATY39_02570"/>
<dbReference type="CDD" id="cd06529">
    <property type="entry name" value="S24_LexA-like"/>
    <property type="match status" value="1"/>
</dbReference>
<dbReference type="PROSITE" id="PS50943">
    <property type="entry name" value="HTH_CROC1"/>
    <property type="match status" value="1"/>
</dbReference>
<dbReference type="InterPro" id="IPR006197">
    <property type="entry name" value="Peptidase_S24_LexA"/>
</dbReference>
<evidence type="ECO:0000256" key="6">
    <source>
        <dbReference type="ARBA" id="ARBA00023236"/>
    </source>
</evidence>
<protein>
    <submittedName>
        <fullName evidence="9">XRE family transcriptional regulator</fullName>
    </submittedName>
</protein>
<comment type="similarity">
    <text evidence="1 7">Belongs to the peptidase S24 family.</text>
</comment>
<evidence type="ECO:0000256" key="4">
    <source>
        <dbReference type="ARBA" id="ARBA00022813"/>
    </source>
</evidence>
<accession>A0A143HAI6</accession>
<gene>
    <name evidence="9" type="ORF">ATY39_02570</name>
</gene>
<dbReference type="InterPro" id="IPR010982">
    <property type="entry name" value="Lambda_DNA-bd_dom_sf"/>
</dbReference>
<dbReference type="PANTHER" id="PTHR33516">
    <property type="entry name" value="LEXA REPRESSOR"/>
    <property type="match status" value="1"/>
</dbReference>
<evidence type="ECO:0000313" key="10">
    <source>
        <dbReference type="Proteomes" id="UP000076021"/>
    </source>
</evidence>
<dbReference type="RefSeq" id="WP_066785388.1">
    <property type="nucleotide sequence ID" value="NZ_CP014806.1"/>
</dbReference>
<evidence type="ECO:0000259" key="8">
    <source>
        <dbReference type="PROSITE" id="PS50943"/>
    </source>
</evidence>
<sequence length="209" mass="23375">MKEKQLNEILIKNLQYYFDRKGITQTDMARDLNFPETTVSNWMKGNTYPRPDKLQMMADYFNIKRSELTEEKPTNLIEINQDLVKIPVLGAIACGDPILAEENIIGYTYEVADTLPSGTVFALKAKGDSMEPTIPDGAIVLIRQQANIECGEIAAVRVNDDSEATLKRVKRQGETLFLMPDNPKHSAIIITEKNPATIIGKAVSFKVTL</sequence>